<sequence length="258" mass="28236">MHRSNPNPPSAFDDHGEEQRVGLQLDMEIAHPVPDPFIYNESQPPSISSLSPLPLPPSSSSSSSSSSSKLAYICPTDCEQFHWYAVQVSDDDDDDNQQFPHNSPRLPFHEDDNERDAILIRSAGARLYPFEWSRFFPTRHLCEAEVSTGAGMMSKNSTPSGVGAGAGAGMGFIREGGGGASCIGIQLHTLNAKFNLHDYRKSCQQVVLKVMPVDTGSPPPSSLAHLGGNKFCLFWFSVVELRPTFIIETEPESLSEKE</sequence>
<evidence type="ECO:0000256" key="1">
    <source>
        <dbReference type="SAM" id="MobiDB-lite"/>
    </source>
</evidence>
<dbReference type="EMBL" id="SDRB02004588">
    <property type="protein sequence ID" value="THG15657.1"/>
    <property type="molecule type" value="Genomic_DNA"/>
</dbReference>
<organism evidence="2 3">
    <name type="scientific">Camellia sinensis var. sinensis</name>
    <name type="common">China tea</name>
    <dbReference type="NCBI Taxonomy" id="542762"/>
    <lineage>
        <taxon>Eukaryota</taxon>
        <taxon>Viridiplantae</taxon>
        <taxon>Streptophyta</taxon>
        <taxon>Embryophyta</taxon>
        <taxon>Tracheophyta</taxon>
        <taxon>Spermatophyta</taxon>
        <taxon>Magnoliopsida</taxon>
        <taxon>eudicotyledons</taxon>
        <taxon>Gunneridae</taxon>
        <taxon>Pentapetalae</taxon>
        <taxon>asterids</taxon>
        <taxon>Ericales</taxon>
        <taxon>Theaceae</taxon>
        <taxon>Camellia</taxon>
    </lineage>
</organism>
<evidence type="ECO:0000313" key="3">
    <source>
        <dbReference type="Proteomes" id="UP000306102"/>
    </source>
</evidence>
<name>A0A4V3WPA9_CAMSN</name>
<feature type="region of interest" description="Disordered" evidence="1">
    <location>
        <begin position="90"/>
        <end position="110"/>
    </location>
</feature>
<keyword evidence="3" id="KW-1185">Reference proteome</keyword>
<gene>
    <name evidence="2" type="ORF">TEA_005789</name>
</gene>
<dbReference type="AlphaFoldDB" id="A0A4V3WPA9"/>
<accession>A0A4V3WPA9</accession>
<feature type="region of interest" description="Disordered" evidence="1">
    <location>
        <begin position="1"/>
        <end position="67"/>
    </location>
</feature>
<proteinExistence type="predicted"/>
<dbReference type="Proteomes" id="UP000306102">
    <property type="component" value="Unassembled WGS sequence"/>
</dbReference>
<protein>
    <submittedName>
        <fullName evidence="2">Uncharacterized protein</fullName>
    </submittedName>
</protein>
<comment type="caution">
    <text evidence="2">The sequence shown here is derived from an EMBL/GenBank/DDBJ whole genome shotgun (WGS) entry which is preliminary data.</text>
</comment>
<reference evidence="2 3" key="1">
    <citation type="journal article" date="2018" name="Proc. Natl. Acad. Sci. U.S.A.">
        <title>Draft genome sequence of Camellia sinensis var. sinensis provides insights into the evolution of the tea genome and tea quality.</title>
        <authorList>
            <person name="Wei C."/>
            <person name="Yang H."/>
            <person name="Wang S."/>
            <person name="Zhao J."/>
            <person name="Liu C."/>
            <person name="Gao L."/>
            <person name="Xia E."/>
            <person name="Lu Y."/>
            <person name="Tai Y."/>
            <person name="She G."/>
            <person name="Sun J."/>
            <person name="Cao H."/>
            <person name="Tong W."/>
            <person name="Gao Q."/>
            <person name="Li Y."/>
            <person name="Deng W."/>
            <person name="Jiang X."/>
            <person name="Wang W."/>
            <person name="Chen Q."/>
            <person name="Zhang S."/>
            <person name="Li H."/>
            <person name="Wu J."/>
            <person name="Wang P."/>
            <person name="Li P."/>
            <person name="Shi C."/>
            <person name="Zheng F."/>
            <person name="Jian J."/>
            <person name="Huang B."/>
            <person name="Shan D."/>
            <person name="Shi M."/>
            <person name="Fang C."/>
            <person name="Yue Y."/>
            <person name="Li F."/>
            <person name="Li D."/>
            <person name="Wei S."/>
            <person name="Han B."/>
            <person name="Jiang C."/>
            <person name="Yin Y."/>
            <person name="Xia T."/>
            <person name="Zhang Z."/>
            <person name="Bennetzen J.L."/>
            <person name="Zhao S."/>
            <person name="Wan X."/>
        </authorList>
    </citation>
    <scope>NUCLEOTIDE SEQUENCE [LARGE SCALE GENOMIC DNA]</scope>
    <source>
        <strain evidence="3">cv. Shuchazao</strain>
        <tissue evidence="2">Leaf</tissue>
    </source>
</reference>
<feature type="compositionally biased region" description="Low complexity" evidence="1">
    <location>
        <begin position="42"/>
        <end position="67"/>
    </location>
</feature>
<evidence type="ECO:0000313" key="2">
    <source>
        <dbReference type="EMBL" id="THG15657.1"/>
    </source>
</evidence>